<evidence type="ECO:0000256" key="2">
    <source>
        <dbReference type="SAM" id="Phobius"/>
    </source>
</evidence>
<keyword evidence="2" id="KW-1133">Transmembrane helix</keyword>
<dbReference type="RefSeq" id="WP_016570274.1">
    <property type="nucleotide sequence ID" value="NZ_BHXC01000006.1"/>
</dbReference>
<dbReference type="NCBIfam" id="TIGR01167">
    <property type="entry name" value="LPXTG_anchor"/>
    <property type="match status" value="1"/>
</dbReference>
<comment type="caution">
    <text evidence="4">The sequence shown here is derived from an EMBL/GenBank/DDBJ whole genome shotgun (WGS) entry which is preliminary data.</text>
</comment>
<gene>
    <name evidence="4" type="ORF">SALB_01567</name>
</gene>
<name>A0A401QU24_STRNR</name>
<evidence type="ECO:0000256" key="1">
    <source>
        <dbReference type="SAM" id="MobiDB-lite"/>
    </source>
</evidence>
<proteinExistence type="predicted"/>
<feature type="chain" id="PRO_5039357666" description="Cell wall protein" evidence="3">
    <location>
        <begin position="31"/>
        <end position="375"/>
    </location>
</feature>
<keyword evidence="2" id="KW-0472">Membrane</keyword>
<feature type="compositionally biased region" description="Gly residues" evidence="1">
    <location>
        <begin position="302"/>
        <end position="311"/>
    </location>
</feature>
<reference evidence="4 5" key="1">
    <citation type="journal article" date="2019" name="Microbiol. Resour. Announc.">
        <title>Draft Genome Sequence of the Most Traditional epsilon-Poly-l-Lysine Producer, Streptomyces albulus NBRC14147.</title>
        <authorList>
            <person name="Yamanaka K."/>
            <person name="Hamano Y."/>
        </authorList>
    </citation>
    <scope>NUCLEOTIDE SEQUENCE [LARGE SCALE GENOMIC DNA]</scope>
    <source>
        <strain evidence="4 5">NBRC 14147</strain>
    </source>
</reference>
<feature type="transmembrane region" description="Helical" evidence="2">
    <location>
        <begin position="340"/>
        <end position="362"/>
    </location>
</feature>
<organism evidence="4 5">
    <name type="scientific">Streptomyces noursei</name>
    <name type="common">Streptomyces albulus</name>
    <dbReference type="NCBI Taxonomy" id="1971"/>
    <lineage>
        <taxon>Bacteria</taxon>
        <taxon>Bacillati</taxon>
        <taxon>Actinomycetota</taxon>
        <taxon>Actinomycetes</taxon>
        <taxon>Kitasatosporales</taxon>
        <taxon>Streptomycetaceae</taxon>
        <taxon>Streptomyces</taxon>
    </lineage>
</organism>
<accession>A0A401QU24</accession>
<dbReference type="EMBL" id="BHXC01000006">
    <property type="protein sequence ID" value="GCB88894.1"/>
    <property type="molecule type" value="Genomic_DNA"/>
</dbReference>
<feature type="compositionally biased region" description="Polar residues" evidence="1">
    <location>
        <begin position="39"/>
        <end position="52"/>
    </location>
</feature>
<protein>
    <recommendedName>
        <fullName evidence="6">Cell wall protein</fullName>
    </recommendedName>
</protein>
<keyword evidence="3" id="KW-0732">Signal</keyword>
<dbReference type="NCBIfam" id="NF041528">
    <property type="entry name" value="strep_LAETG"/>
    <property type="match status" value="1"/>
</dbReference>
<feature type="signal peptide" evidence="3">
    <location>
        <begin position="1"/>
        <end position="30"/>
    </location>
</feature>
<dbReference type="AlphaFoldDB" id="A0A401QU24"/>
<evidence type="ECO:0000313" key="5">
    <source>
        <dbReference type="Proteomes" id="UP000288351"/>
    </source>
</evidence>
<evidence type="ECO:0000313" key="4">
    <source>
        <dbReference type="EMBL" id="GCB88894.1"/>
    </source>
</evidence>
<sequence length="375" mass="37402">MKFRHVLTAAAAATVIAPAAVLAAPAAAFATDAPSASAQDNETQTKGSSESADPSGRPDGATAPDGTPEAGGQATGTGDAGQSDAGDVAKPAPGAQPDKQSGTDADSQPGPKSEPRSGPNSGSATGGSEDTGPGPSCAISPEHLQMAIQGLQSEFVAGADWSQSSITVTNASDKPMDKVRPQPYISSAEIVDAPYEELEAEFRNPVTGKWLSFEDATFDGVFTGFPVAAHSTVTLPLRIRAVDSAKPGAGYAIIEGMFSNKDGSCGLSNHRQYDFKILPPRAKPDQPGKPGKPGKPTESAKPGGGSSGGGTTPQAEQVSRVGAERDAATGQLAETGSSSALPTIALVGGVAMAVGAGAIVTVRRRRAAGGTGGAI</sequence>
<dbReference type="Proteomes" id="UP000288351">
    <property type="component" value="Unassembled WGS sequence"/>
</dbReference>
<keyword evidence="2" id="KW-0812">Transmembrane</keyword>
<evidence type="ECO:0000256" key="3">
    <source>
        <dbReference type="SAM" id="SignalP"/>
    </source>
</evidence>
<feature type="compositionally biased region" description="Polar residues" evidence="1">
    <location>
        <begin position="118"/>
        <end position="128"/>
    </location>
</feature>
<feature type="region of interest" description="Disordered" evidence="1">
    <location>
        <begin position="27"/>
        <end position="140"/>
    </location>
</feature>
<evidence type="ECO:0008006" key="6">
    <source>
        <dbReference type="Google" id="ProtNLM"/>
    </source>
</evidence>
<feature type="region of interest" description="Disordered" evidence="1">
    <location>
        <begin position="278"/>
        <end position="336"/>
    </location>
</feature>
<feature type="compositionally biased region" description="Low complexity" evidence="1">
    <location>
        <begin position="27"/>
        <end position="38"/>
    </location>
</feature>